<gene>
    <name evidence="3" type="ORF">C1SCF055_LOCUS15116</name>
</gene>
<feature type="region of interest" description="Disordered" evidence="1">
    <location>
        <begin position="497"/>
        <end position="517"/>
    </location>
</feature>
<feature type="compositionally biased region" description="Basic and acidic residues" evidence="1">
    <location>
        <begin position="421"/>
        <end position="431"/>
    </location>
</feature>
<evidence type="ECO:0000256" key="1">
    <source>
        <dbReference type="SAM" id="MobiDB-lite"/>
    </source>
</evidence>
<protein>
    <submittedName>
        <fullName evidence="4">RNase H type-1 domain-containing protein</fullName>
    </submittedName>
</protein>
<feature type="region of interest" description="Disordered" evidence="1">
    <location>
        <begin position="413"/>
        <end position="462"/>
    </location>
</feature>
<dbReference type="EMBL" id="CAMXCT020001213">
    <property type="protein sequence ID" value="CAL1141253.1"/>
    <property type="molecule type" value="Genomic_DNA"/>
</dbReference>
<dbReference type="SUPFAM" id="SSF53098">
    <property type="entry name" value="Ribonuclease H-like"/>
    <property type="match status" value="1"/>
</dbReference>
<reference evidence="4 5" key="2">
    <citation type="submission" date="2024-05" db="EMBL/GenBank/DDBJ databases">
        <authorList>
            <person name="Chen Y."/>
            <person name="Shah S."/>
            <person name="Dougan E. K."/>
            <person name="Thang M."/>
            <person name="Chan C."/>
        </authorList>
    </citation>
    <scope>NUCLEOTIDE SEQUENCE [LARGE SCALE GENOMIC DNA]</scope>
</reference>
<feature type="region of interest" description="Disordered" evidence="1">
    <location>
        <begin position="108"/>
        <end position="152"/>
    </location>
</feature>
<accession>A0A9P1CBZ2</accession>
<dbReference type="PANTHER" id="PTHR47027">
    <property type="entry name" value="REVERSE TRANSCRIPTASE DOMAIN-CONTAINING PROTEIN"/>
    <property type="match status" value="1"/>
</dbReference>
<evidence type="ECO:0000313" key="3">
    <source>
        <dbReference type="EMBL" id="CAI3987878.1"/>
    </source>
</evidence>
<dbReference type="InterPro" id="IPR012337">
    <property type="entry name" value="RNaseH-like_sf"/>
</dbReference>
<feature type="compositionally biased region" description="Polar residues" evidence="1">
    <location>
        <begin position="497"/>
        <end position="515"/>
    </location>
</feature>
<dbReference type="InterPro" id="IPR036691">
    <property type="entry name" value="Endo/exonu/phosph_ase_sf"/>
</dbReference>
<keyword evidence="5" id="KW-1185">Reference proteome</keyword>
<organism evidence="3">
    <name type="scientific">Cladocopium goreaui</name>
    <dbReference type="NCBI Taxonomy" id="2562237"/>
    <lineage>
        <taxon>Eukaryota</taxon>
        <taxon>Sar</taxon>
        <taxon>Alveolata</taxon>
        <taxon>Dinophyceae</taxon>
        <taxon>Suessiales</taxon>
        <taxon>Symbiodiniaceae</taxon>
        <taxon>Cladocopium</taxon>
    </lineage>
</organism>
<evidence type="ECO:0000256" key="2">
    <source>
        <dbReference type="SAM" id="SignalP"/>
    </source>
</evidence>
<comment type="caution">
    <text evidence="3">The sequence shown here is derived from an EMBL/GenBank/DDBJ whole genome shotgun (WGS) entry which is preliminary data.</text>
</comment>
<dbReference type="GO" id="GO:0003676">
    <property type="term" value="F:nucleic acid binding"/>
    <property type="evidence" value="ECO:0007669"/>
    <property type="project" value="InterPro"/>
</dbReference>
<evidence type="ECO:0000313" key="4">
    <source>
        <dbReference type="EMBL" id="CAL4775190.1"/>
    </source>
</evidence>
<feature type="signal peptide" evidence="2">
    <location>
        <begin position="1"/>
        <end position="18"/>
    </location>
</feature>
<proteinExistence type="predicted"/>
<dbReference type="SUPFAM" id="SSF56219">
    <property type="entry name" value="DNase I-like"/>
    <property type="match status" value="1"/>
</dbReference>
<dbReference type="Gene3D" id="3.60.10.10">
    <property type="entry name" value="Endonuclease/exonuclease/phosphatase"/>
    <property type="match status" value="1"/>
</dbReference>
<name>A0A9P1CBZ2_9DINO</name>
<dbReference type="OrthoDB" id="415871at2759"/>
<feature type="compositionally biased region" description="Basic and acidic residues" evidence="1">
    <location>
        <begin position="131"/>
        <end position="147"/>
    </location>
</feature>
<dbReference type="EMBL" id="CAMXCT030001213">
    <property type="protein sequence ID" value="CAL4775190.1"/>
    <property type="molecule type" value="Genomic_DNA"/>
</dbReference>
<dbReference type="Gene3D" id="3.30.420.10">
    <property type="entry name" value="Ribonuclease H-like superfamily/Ribonuclease H"/>
    <property type="match status" value="1"/>
</dbReference>
<sequence length="3189" mass="362630">MGILVIFVILIFTFLIKIENNSFDVAEEIFFSHDFGHQAKSPKTCKGDSKKAVAFTQNWCDPFDHPQVAQDLDDPEESSFKELQFHCDHQDSNGGQYAVEVRREVDKGIKPRPGHTTQRAGQTRQIRKHGGRDQRAERILPEGDDPKVQSPGIKAMHRDLQGSTTLVRLPAKVMAKQTCSPCRQCHHRSHRGHPWTGYNMPGQQMMMMPQHMAPMMHMQMAPTPVQPPQPPQPVAPMAPSFQSPAPPQLNMDSEQREFMEMARARQAELPADMRQKMQKMTKKEGAQATKDLHSAVRNLGFARKDVEEALQAKFNLISSWKSFLSGAVQTWQEYTALFQQQERDLQERIQQAHIAFAAAKAQAEQSQVEAGKITPIEIKDDEEELEGQTQADLSSGKIHEGLQNLTASLQQLQQQAEAIETEQKATKRPRTEGPLPSEAMETSGPEHSGDVSKPPFVSPNRPTNLRVGFAEDLELWLGIEDSIKMYKIAIPLELGASGSTPWSSPATQDATSSTRPPDFAAHTDQAGNLNVHRLDTPPSWASPIMDLLHTEGEVDDDEEQPVVFVTSYFIDHRHHRYHDQPRVLRFDSDVNEWERDVRFIWEDLIDHSSAIDVVLVRPDPPFNVYGGTSATVIVHQHPELKKFVDKEHKQEQEIAPSMLEHLFIHQDNMLPHFMGWACRFEFLLFSVNKKQNKISSVESLNKDDKGTIFDFLCLIYIVICFRGPKKIYCFHNRRESSTRDEPPSLSCISDRDLASVNHSNHSSHSADLPMDQEVATLFQLTMYKTEQAWSQFQTWLQADTWRIAPQHERSQFQHSAHSLPDIMNQAYVLRQVGLHEVCQDGRCRVRLGNIPFGLFDWDEFPRASSLTIHREQFSFSSHEASHEVLDLMQRTAVRWRRRSTDQHGSSAQQPGGGCTNFTFNPHAQPFDPATPHIASVPENVQELHQLWSRTAFSWQGEEASTVVMTWLVDQYHPGLRTCLQPRPVRLYSDFRQWTMQLRSIWPDRTITGAPIMLHVVTPRPPNLHPNVAAHVILVQNPQDSLSSALFTGFDGSLPQPGPFMQLVATTHEHFRLDQLLVFIGLGGRCIFPGAPMICRAWYDLFQIHTDRPFPLRDGHGIIIHLSLRPTQPQIGAGNSLLQRGHQAITKVILSHSDQETVPCERQTADTVAHDQRPQDRLEIFPQVGEHRPQDWVDPQQKTIIQVVYANWNTTTIVPPKFLELHSVYSAEDVEQELSSWGFQYKIFLCGEHDTVFALPLLDHLRDYIYVYCAADHTVSEPVFVHITDNELHEQQHMRYLHSKGYHKAVIMQNETWMEKVRCVHFLDVQPDQAEIQRGLRTRTPWPSRQTQRPTSTTLIKPEVAAQFEQSTCHIQFDIQELCAFMDASNDILWTDYSLFDLPEFIKLALDRCQTVQRVDRYVIFTDGSSQAVHRHSPPLWIADNDVSDSWAFAVFAEQYSDDDNADPILEFLGWTCQQVLYDLEAAHSIGTTRIGSDSAETEALFWAGMWRLSRNNNVPTVFVSDSRLIGDQAAGRCGSAIRDQPYYNLRAVFQALEAGLGREGLLTAHVRSHAGDPYNELVDWLAKREPHQSQLLPRQQVNMQSFTSILRHLWMAVASTADLPHLHKNGFDVSPCALPLQTTPKAPETAIAQVFTRYTISCGTANVRTFYTGEQGHPGKLQYVREQFRVSGLHFLGLQEARTDPGTSFQDKIYRLASGHEGGHLGVEVWINLMQPYAHQGQQPKHFQRSDFVVVDRSPRHLLVHVVNEDMCFWLLCAHSPHSGISNDERETWWHTLSETVHRHVQQAPTVVMMDANARSGPADHIHVFVNDDVANNNTAFFREFLEEHQLCVPSTLPLHEGHQTTWMHPSEEAEYRIDYVLVPLNWASDCTQSCSLDQLDMGHLGDHRAMAIELSWQGASRKICQKQQIKSYDRTGILTADLAKGLDDYAPLPWQVDIEHQVDHFNKHVLAVLHQQCPAKRHGPKKSFISEHVWQLRAQKLRLQRAVKNNKKRQQQEFMTRIFMRWAGGHRVSASELRNVWIKDLSTFMQQDLALRPEDVPTLTDLEHAFRRVRPHKAVGDDQVPPEICHRHPVQMARLTFTQMLKLCTHGQEALQHKGGLLVAAWKRKGPQNLCSSYRSLLISSHVGKTVHRAIRDHQANVYEAFLQHQQVGGRRHFPVTMGVHYLRSTARMARQTKRSHAMIFLDLQEAFYRVIRPIAIGGVITDSLLSSIADRLRLPPDAVRDLHHLLQLPAATAMAGLPPHLARALQALHTNTHFRVHGQTDATHTRVGTRPGDPFADVVFGYMFARLLTMVEQKMQELDILETIHDVGTTGLFPDLHAAPIQPHSILGPTWMDDLCITVTSSTAHGVENKAGLAASVLLETCMNHGVTPNLQKGKTEILLSFRGQGSRILKQKYFSPQQGQRMTILTEYGTHYISVVGDYTHLGGLTHHTGTSRKEMRRRIAIGNNAFNLHRKLLFQNQALSADKRKQLFMTLITSKISYGTESWLLDDDDEILVQTQLPAPEDLLRISRLRYVGLLYRCEDITPWALIRADTQWMHQIKLDFQWLWRLVENTTKLGDPAEHFPAWEYVLRYHRSYWKTLLQRGTQLSQLHRQDDLLLRRLHHDVFGHLAHWGPLQFAPVRPNIPIEHQTGHYGCMSCGIRCKSKAGEGAHLFRVHGICARERHWITHTGCEVCLKEFHSFDKLQAHLRRSDPCRAQLCTRAMPAQIMPGIGSKDNAILKAQHDDLLPVQQAAGPRPQLKPPGEIDLHHVPLFEQLILLILDSPALAPEDLQQQMRDCITMRDISWTHTQLTIRHVHQSILMIEEYDAATPQATVFMTLERLLEPSTWGFLNEIQYETAGTDHLHHLDLYEQWCCDLAAAPSPWKPTLSCPRPVFRERVVLHAYSGRRRPGDFQWFLDALGRQQKLEGFYVVSLDIVIDSTWGDIGNQKTQRFWLESMRAGFVIGFLSGPPCCTWSVARGKHVAGLRRRGPRVLRTASALWGFHSVSLKEKRQLFDGHLLLGFSLKAMVVLSTVKSCGALEHPAEPADDQAASIWRLPIVQMITTLPGFRHYEFAQGLLGADSAKRTGLLSLNLPDLPKFLRANAVCAHVPRAHTIGIDEQGQFRTAKLKEYPPALCKALAEGFFSHFPSSEEVMKASSLPTDFVERCKQMTCSAMGTRIGADYVGG</sequence>
<dbReference type="InterPro" id="IPR036397">
    <property type="entry name" value="RNaseH_sf"/>
</dbReference>
<feature type="compositionally biased region" description="Polar residues" evidence="1">
    <location>
        <begin position="115"/>
        <end position="124"/>
    </location>
</feature>
<dbReference type="Proteomes" id="UP001152797">
    <property type="component" value="Unassembled WGS sequence"/>
</dbReference>
<dbReference type="PANTHER" id="PTHR47027:SF20">
    <property type="entry name" value="REVERSE TRANSCRIPTASE-LIKE PROTEIN WITH RNA-DIRECTED DNA POLYMERASE DOMAIN"/>
    <property type="match status" value="1"/>
</dbReference>
<evidence type="ECO:0000313" key="5">
    <source>
        <dbReference type="Proteomes" id="UP001152797"/>
    </source>
</evidence>
<reference evidence="3" key="1">
    <citation type="submission" date="2022-10" db="EMBL/GenBank/DDBJ databases">
        <authorList>
            <person name="Chen Y."/>
            <person name="Dougan E. K."/>
            <person name="Chan C."/>
            <person name="Rhodes N."/>
            <person name="Thang M."/>
        </authorList>
    </citation>
    <scope>NUCLEOTIDE SEQUENCE</scope>
</reference>
<feature type="chain" id="PRO_5043270306" evidence="2">
    <location>
        <begin position="19"/>
        <end position="3189"/>
    </location>
</feature>
<dbReference type="EMBL" id="CAMXCT010001213">
    <property type="protein sequence ID" value="CAI3987878.1"/>
    <property type="molecule type" value="Genomic_DNA"/>
</dbReference>
<keyword evidence="2" id="KW-0732">Signal</keyword>